<proteinExistence type="inferred from homology"/>
<evidence type="ECO:0000256" key="2">
    <source>
        <dbReference type="ARBA" id="ARBA00009810"/>
    </source>
</evidence>
<evidence type="ECO:0000259" key="18">
    <source>
        <dbReference type="Pfam" id="PF00593"/>
    </source>
</evidence>
<evidence type="ECO:0000256" key="1">
    <source>
        <dbReference type="ARBA" id="ARBA00004571"/>
    </source>
</evidence>
<dbReference type="KEGG" id="mmt:Metme_3397"/>
<keyword evidence="3 14" id="KW-0813">Transport</keyword>
<reference key="2">
    <citation type="submission" date="2011-05" db="EMBL/GenBank/DDBJ databases">
        <title>Complete genome sequence of the aerobic marine methanotroph Methylomonas methanica MC09.</title>
        <authorList>
            <person name="Boden R."/>
            <person name="Cunliffe M."/>
            <person name="Scanlan J."/>
            <person name="Moussard H."/>
            <person name="Kits K.D."/>
            <person name="Klotz M."/>
            <person name="Jetten M."/>
            <person name="Vuilleumier S."/>
            <person name="Han J."/>
            <person name="Peters L."/>
            <person name="Mikhailova N."/>
            <person name="Teshima H."/>
            <person name="Tapia R."/>
            <person name="Kyrpides N."/>
            <person name="Ivanova N."/>
            <person name="Pagani I."/>
            <person name="Cheng J.-F."/>
            <person name="Goodwin L."/>
            <person name="Han C."/>
            <person name="Hauser L."/>
            <person name="Land M."/>
            <person name="Lapidus A."/>
            <person name="Lucas S."/>
            <person name="Pitluck S."/>
            <person name="Woyke T."/>
            <person name="Stein L.Y."/>
            <person name="Murrell C."/>
        </authorList>
    </citation>
    <scope>NUCLEOTIDE SEQUENCE</scope>
    <source>
        <strain>MC09</strain>
    </source>
</reference>
<keyword evidence="12 20" id="KW-0675">Receptor</keyword>
<dbReference type="FunFam" id="2.170.130.10:FF:000001">
    <property type="entry name" value="Catecholate siderophore TonB-dependent receptor"/>
    <property type="match status" value="1"/>
</dbReference>
<evidence type="ECO:0000256" key="5">
    <source>
        <dbReference type="ARBA" id="ARBA00022496"/>
    </source>
</evidence>
<feature type="domain" description="TonB-dependent receptor plug" evidence="19">
    <location>
        <begin position="60"/>
        <end position="156"/>
    </location>
</feature>
<dbReference type="Pfam" id="PF00593">
    <property type="entry name" value="TonB_dep_Rec_b-barrel"/>
    <property type="match status" value="1"/>
</dbReference>
<reference evidence="21" key="3">
    <citation type="submission" date="2011-05" db="EMBL/GenBank/DDBJ databases">
        <title>Complete sequence of Methylomonas methanica MC09.</title>
        <authorList>
            <consortium name="US DOE Joint Genome Institute"/>
            <person name="Lucas S."/>
            <person name="Han J."/>
            <person name="Lapidus A."/>
            <person name="Cheng J.-F."/>
            <person name="Goodwin L."/>
            <person name="Pitluck S."/>
            <person name="Peters L."/>
            <person name="Mikhailova N."/>
            <person name="Teshima H."/>
            <person name="Han C."/>
            <person name="Tapia R."/>
            <person name="Land M."/>
            <person name="Hauser L."/>
            <person name="Kyrpides N."/>
            <person name="Ivanova N."/>
            <person name="Pagani I."/>
            <person name="Stein L."/>
            <person name="Woyke T."/>
        </authorList>
    </citation>
    <scope>NUCLEOTIDE SEQUENCE [LARGE SCALE GENOMIC DNA]</scope>
    <source>
        <strain evidence="21">MC09</strain>
    </source>
</reference>
<dbReference type="Proteomes" id="UP000008888">
    <property type="component" value="Chromosome"/>
</dbReference>
<dbReference type="Gene3D" id="2.40.170.20">
    <property type="entry name" value="TonB-dependent receptor, beta-barrel domain"/>
    <property type="match status" value="1"/>
</dbReference>
<dbReference type="InterPro" id="IPR039426">
    <property type="entry name" value="TonB-dep_rcpt-like"/>
</dbReference>
<keyword evidence="8" id="KW-0408">Iron</keyword>
<dbReference type="PROSITE" id="PS52016">
    <property type="entry name" value="TONB_DEPENDENT_REC_3"/>
    <property type="match status" value="1"/>
</dbReference>
<dbReference type="PANTHER" id="PTHR32552:SF68">
    <property type="entry name" value="FERRICHROME OUTER MEMBRANE TRANSPORTER_PHAGE RECEPTOR"/>
    <property type="match status" value="1"/>
</dbReference>
<evidence type="ECO:0000256" key="17">
    <source>
        <dbReference type="SAM" id="SignalP"/>
    </source>
</evidence>
<dbReference type="HOGENOM" id="CLU_008287_9_4_6"/>
<keyword evidence="6 14" id="KW-0812">Transmembrane</keyword>
<evidence type="ECO:0000256" key="16">
    <source>
        <dbReference type="RuleBase" id="RU003357"/>
    </source>
</evidence>
<keyword evidence="11 14" id="KW-0472">Membrane</keyword>
<evidence type="ECO:0000256" key="9">
    <source>
        <dbReference type="ARBA" id="ARBA00023065"/>
    </source>
</evidence>
<dbReference type="InterPro" id="IPR012910">
    <property type="entry name" value="Plug_dom"/>
</dbReference>
<evidence type="ECO:0000256" key="8">
    <source>
        <dbReference type="ARBA" id="ARBA00023004"/>
    </source>
</evidence>
<dbReference type="SUPFAM" id="SSF56935">
    <property type="entry name" value="Porins"/>
    <property type="match status" value="1"/>
</dbReference>
<keyword evidence="4 14" id="KW-1134">Transmembrane beta strand</keyword>
<evidence type="ECO:0000313" key="20">
    <source>
        <dbReference type="EMBL" id="AEG01768.1"/>
    </source>
</evidence>
<dbReference type="RefSeq" id="WP_013819995.1">
    <property type="nucleotide sequence ID" value="NC_015572.1"/>
</dbReference>
<name>G0A6E0_METMM</name>
<evidence type="ECO:0000256" key="15">
    <source>
        <dbReference type="PROSITE-ProRule" id="PRU10144"/>
    </source>
</evidence>
<dbReference type="NCBIfam" id="TIGR01783">
    <property type="entry name" value="TonB-siderophor"/>
    <property type="match status" value="1"/>
</dbReference>
<dbReference type="InterPro" id="IPR036942">
    <property type="entry name" value="Beta-barrel_TonB_sf"/>
</dbReference>
<dbReference type="InterPro" id="IPR010917">
    <property type="entry name" value="TonB_rcpt_CS"/>
</dbReference>
<comment type="similarity">
    <text evidence="2 14 16">Belongs to the TonB-dependent receptor family.</text>
</comment>
<dbReference type="InterPro" id="IPR010105">
    <property type="entry name" value="TonB_sidphr_rcpt"/>
</dbReference>
<dbReference type="InterPro" id="IPR000531">
    <property type="entry name" value="Beta-barrel_TonB"/>
</dbReference>
<organism evidence="20 21">
    <name type="scientific">Methylomonas methanica (strain DSM 25384 / MC09)</name>
    <dbReference type="NCBI Taxonomy" id="857087"/>
    <lineage>
        <taxon>Bacteria</taxon>
        <taxon>Pseudomonadati</taxon>
        <taxon>Pseudomonadota</taxon>
        <taxon>Gammaproteobacteria</taxon>
        <taxon>Methylococcales</taxon>
        <taxon>Methylococcaceae</taxon>
        <taxon>Methylomonas</taxon>
    </lineage>
</organism>
<dbReference type="GO" id="GO:0015891">
    <property type="term" value="P:siderophore transport"/>
    <property type="evidence" value="ECO:0007669"/>
    <property type="project" value="InterPro"/>
</dbReference>
<feature type="signal peptide" evidence="17">
    <location>
        <begin position="1"/>
        <end position="25"/>
    </location>
</feature>
<evidence type="ECO:0000256" key="11">
    <source>
        <dbReference type="ARBA" id="ARBA00023136"/>
    </source>
</evidence>
<evidence type="ECO:0000256" key="6">
    <source>
        <dbReference type="ARBA" id="ARBA00022692"/>
    </source>
</evidence>
<keyword evidence="7 17" id="KW-0732">Signal</keyword>
<dbReference type="Gene3D" id="2.170.130.10">
    <property type="entry name" value="TonB-dependent receptor, plug domain"/>
    <property type="match status" value="1"/>
</dbReference>
<dbReference type="FunFam" id="2.40.170.20:FF:000005">
    <property type="entry name" value="TonB-dependent siderophore receptor"/>
    <property type="match status" value="1"/>
</dbReference>
<reference evidence="20 21" key="1">
    <citation type="journal article" date="2011" name="J. Bacteriol.">
        <title>Complete Genome Sequence of the Aerobic Marine Methanotroph Methylomonas methanica MC09.</title>
        <authorList>
            <person name="Boden R."/>
            <person name="Cunliffe M."/>
            <person name="Scanlan J."/>
            <person name="Moussard H."/>
            <person name="Kits K.D."/>
            <person name="Klotz M.G."/>
            <person name="Jetten M.S."/>
            <person name="Vuilleumier S."/>
            <person name="Han J."/>
            <person name="Peters L."/>
            <person name="Mikhailova N."/>
            <person name="Teshima H."/>
            <person name="Tapia R."/>
            <person name="Kyrpides N."/>
            <person name="Ivanova N."/>
            <person name="Pagani I."/>
            <person name="Cheng J.F."/>
            <person name="Goodwin L."/>
            <person name="Han C."/>
            <person name="Hauser L."/>
            <person name="Land M.L."/>
            <person name="Lapidus A."/>
            <person name="Lucas S."/>
            <person name="Pitluck S."/>
            <person name="Woyke T."/>
            <person name="Stein L."/>
            <person name="Murrell J.C."/>
        </authorList>
    </citation>
    <scope>NUCLEOTIDE SEQUENCE [LARGE SCALE GENOMIC DNA]</scope>
    <source>
        <strain evidence="20 21">MC09</strain>
    </source>
</reference>
<dbReference type="GO" id="GO:0009279">
    <property type="term" value="C:cell outer membrane"/>
    <property type="evidence" value="ECO:0007669"/>
    <property type="project" value="UniProtKB-SubCell"/>
</dbReference>
<evidence type="ECO:0000256" key="3">
    <source>
        <dbReference type="ARBA" id="ARBA00022448"/>
    </source>
</evidence>
<dbReference type="EMBL" id="CP002738">
    <property type="protein sequence ID" value="AEG01768.1"/>
    <property type="molecule type" value="Genomic_DNA"/>
</dbReference>
<keyword evidence="10 16" id="KW-0798">TonB box</keyword>
<keyword evidence="9" id="KW-0406">Ion transport</keyword>
<evidence type="ECO:0000256" key="10">
    <source>
        <dbReference type="ARBA" id="ARBA00023077"/>
    </source>
</evidence>
<feature type="chain" id="PRO_5003396474" evidence="17">
    <location>
        <begin position="26"/>
        <end position="691"/>
    </location>
</feature>
<dbReference type="InterPro" id="IPR037066">
    <property type="entry name" value="Plug_dom_sf"/>
</dbReference>
<evidence type="ECO:0000256" key="7">
    <source>
        <dbReference type="ARBA" id="ARBA00022729"/>
    </source>
</evidence>
<evidence type="ECO:0000313" key="21">
    <source>
        <dbReference type="Proteomes" id="UP000008888"/>
    </source>
</evidence>
<evidence type="ECO:0000256" key="14">
    <source>
        <dbReference type="PROSITE-ProRule" id="PRU01360"/>
    </source>
</evidence>
<protein>
    <submittedName>
        <fullName evidence="20">TonB-dependent siderophore receptor</fullName>
    </submittedName>
</protein>
<keyword evidence="13 14" id="KW-0998">Cell outer membrane</keyword>
<keyword evidence="5" id="KW-0410">Iron transport</keyword>
<dbReference type="AlphaFoldDB" id="G0A6E0"/>
<keyword evidence="21" id="KW-1185">Reference proteome</keyword>
<evidence type="ECO:0000256" key="4">
    <source>
        <dbReference type="ARBA" id="ARBA00022452"/>
    </source>
</evidence>
<dbReference type="PROSITE" id="PS01156">
    <property type="entry name" value="TONB_DEPENDENT_REC_2"/>
    <property type="match status" value="1"/>
</dbReference>
<accession>G0A6E0</accession>
<dbReference type="STRING" id="857087.Metme_3397"/>
<gene>
    <name evidence="20" type="ordered locus">Metme_3397</name>
</gene>
<evidence type="ECO:0000256" key="12">
    <source>
        <dbReference type="ARBA" id="ARBA00023170"/>
    </source>
</evidence>
<sequence length="691" mass="76294">MRNHYYRPHALALSLSAVFSGIVFANDTDIELEPVVVKATRSSDAVRGSGGSATKLDVPLRDVPQAVQVVTKELIREQGALEMKDVLRNVSGVAPAQGEGRRDQFYIRGFDASRDMLVDGMRDDSPYFRDLGNVERVEVLKGPAAVLYGRGSAGGIINRITKKPVAKPLREIALNGGSYDQHRVDFDLGDALGSQAAFRVTGAYEAGNNFRDIVDSERFVLAPSISWSFGADTSFLLQADFLHQNRTPDRGIPSVNGRPADVPIQNFYGERSDFATTDAGSARLTAEHTVNDKLTLRNKFQFSAVDLNAANTRTLSLINNNTQVRRQITYFPQDQINYLNQTEAVYKLDSSILQHTLLGGVEFGYQTRKLLAAGKITSTISLQDPQHLLAEPDFASLPAFIDNDFSARTVGAYVQDLVALGRHWKGLVGVRFDNFEQQQDNHLTGLSQSRNDSVWSPRGGIVYQPNDEHALYANISRSFQPVGNDFFFNGSDLAKIKPLESLQYEVGIKSEWLNGQLVSTLALFDITQRNVVTKDPNDPAGLRTVQTGEQESSGVEVDLSGTLLPGWDVFGSYAFTDARITQSNNFAVGNRPGNIPKHAASLWSTYALGYGFSIGGGAFYVGDRYALEDNTVQLPSYVRFDAMLAYRYKNWKLGLNVNNLGDHTYYESANNNNQIQPGTPRTFLFTVRADF</sequence>
<comment type="subcellular location">
    <subcellularLocation>
        <location evidence="1 14">Cell outer membrane</location>
        <topology evidence="1 14">Multi-pass membrane protein</topology>
    </subcellularLocation>
</comment>
<feature type="short sequence motif" description="TonB C-terminal box" evidence="15">
    <location>
        <begin position="674"/>
        <end position="691"/>
    </location>
</feature>
<dbReference type="Pfam" id="PF07715">
    <property type="entry name" value="Plug"/>
    <property type="match status" value="1"/>
</dbReference>
<evidence type="ECO:0000259" key="19">
    <source>
        <dbReference type="Pfam" id="PF07715"/>
    </source>
</evidence>
<dbReference type="CDD" id="cd01347">
    <property type="entry name" value="ligand_gated_channel"/>
    <property type="match status" value="1"/>
</dbReference>
<dbReference type="OrthoDB" id="127311at2"/>
<dbReference type="PANTHER" id="PTHR32552">
    <property type="entry name" value="FERRICHROME IRON RECEPTOR-RELATED"/>
    <property type="match status" value="1"/>
</dbReference>
<dbReference type="GO" id="GO:0038023">
    <property type="term" value="F:signaling receptor activity"/>
    <property type="evidence" value="ECO:0007669"/>
    <property type="project" value="InterPro"/>
</dbReference>
<dbReference type="eggNOG" id="COG4774">
    <property type="taxonomic scope" value="Bacteria"/>
</dbReference>
<feature type="domain" description="TonB-dependent receptor-like beta-barrel" evidence="18">
    <location>
        <begin position="227"/>
        <end position="660"/>
    </location>
</feature>
<evidence type="ECO:0000256" key="13">
    <source>
        <dbReference type="ARBA" id="ARBA00023237"/>
    </source>
</evidence>
<dbReference type="GO" id="GO:0015344">
    <property type="term" value="F:siderophore uptake transmembrane transporter activity"/>
    <property type="evidence" value="ECO:0007669"/>
    <property type="project" value="TreeGrafter"/>
</dbReference>